<dbReference type="InterPro" id="IPR007897">
    <property type="entry name" value="PHB_accumulat"/>
</dbReference>
<dbReference type="RefSeq" id="WP_114580724.1">
    <property type="nucleotide sequence ID" value="NZ_QPMH01000002.1"/>
</dbReference>
<dbReference type="Proteomes" id="UP000253941">
    <property type="component" value="Unassembled WGS sequence"/>
</dbReference>
<evidence type="ECO:0000313" key="4">
    <source>
        <dbReference type="EMBL" id="RDD63470.1"/>
    </source>
</evidence>
<dbReference type="InterPro" id="IPR010134">
    <property type="entry name" value="PHA_reg_PhaR"/>
</dbReference>
<dbReference type="NCBIfam" id="TIGR01848">
    <property type="entry name" value="PHA_reg_PhaR"/>
    <property type="match status" value="1"/>
</dbReference>
<feature type="region of interest" description="Disordered" evidence="1">
    <location>
        <begin position="160"/>
        <end position="251"/>
    </location>
</feature>
<dbReference type="Pfam" id="PF07879">
    <property type="entry name" value="PHB_acc_N"/>
    <property type="match status" value="1"/>
</dbReference>
<feature type="compositionally biased region" description="Basic residues" evidence="1">
    <location>
        <begin position="242"/>
        <end position="251"/>
    </location>
</feature>
<feature type="compositionally biased region" description="Low complexity" evidence="1">
    <location>
        <begin position="178"/>
        <end position="187"/>
    </location>
</feature>
<sequence>MARDEQNEPRGGRSGRTQGPIVIKKYANRRLYNTATSSYVTLDHLCQMVKDDFDFVVYDAKTGEDITRSVLTQIIVEEESKGTNLLPITFLRQLISFYGHSMQGLVPRYLEHMMGAFAANQDRLRQQMQETMSGMFPFGSNLEEMSRQNAALMESAMKMFSPFGVPPTQDEEGGGHAQGESEPESAGGEQGQAGENGGEDESLAQLKRQVDLLQQQLDDLAHRQQDSEDGEPKPGGKAVAQGKRRQGSGSS</sequence>
<feature type="domain" description="PHA accumulation regulator DNA-binding N-terminal" evidence="3">
    <location>
        <begin position="22"/>
        <end position="82"/>
    </location>
</feature>
<keyword evidence="5" id="KW-1185">Reference proteome</keyword>
<gene>
    <name evidence="4" type="primary">phaR</name>
    <name evidence="4" type="ORF">DRB17_03240</name>
</gene>
<protein>
    <submittedName>
        <fullName evidence="4">Polyhydroxyalkanoate synthesis repressor PhaR</fullName>
    </submittedName>
</protein>
<reference evidence="4 5" key="1">
    <citation type="submission" date="2018-07" db="EMBL/GenBank/DDBJ databases">
        <title>Venubactetium sediminum gen. nov., sp. nov., isolated from a marine solar saltern.</title>
        <authorList>
            <person name="Wang S."/>
        </authorList>
    </citation>
    <scope>NUCLEOTIDE SEQUENCE [LARGE SCALE GENOMIC DNA]</scope>
    <source>
        <strain evidence="4 5">WD2A32</strain>
    </source>
</reference>
<evidence type="ECO:0000256" key="1">
    <source>
        <dbReference type="SAM" id="MobiDB-lite"/>
    </source>
</evidence>
<feature type="compositionally biased region" description="Low complexity" evidence="1">
    <location>
        <begin position="205"/>
        <end position="218"/>
    </location>
</feature>
<dbReference type="AlphaFoldDB" id="A0A369TDX0"/>
<comment type="caution">
    <text evidence="4">The sequence shown here is derived from an EMBL/GenBank/DDBJ whole genome shotgun (WGS) entry which is preliminary data.</text>
</comment>
<feature type="compositionally biased region" description="Basic and acidic residues" evidence="1">
    <location>
        <begin position="219"/>
        <end position="234"/>
    </location>
</feature>
<dbReference type="InterPro" id="IPR012909">
    <property type="entry name" value="PHA_DNA-bd_N"/>
</dbReference>
<evidence type="ECO:0000259" key="3">
    <source>
        <dbReference type="Pfam" id="PF07879"/>
    </source>
</evidence>
<dbReference type="EMBL" id="QPMH01000002">
    <property type="protein sequence ID" value="RDD63470.1"/>
    <property type="molecule type" value="Genomic_DNA"/>
</dbReference>
<evidence type="ECO:0000313" key="5">
    <source>
        <dbReference type="Proteomes" id="UP000253941"/>
    </source>
</evidence>
<dbReference type="GO" id="GO:0006355">
    <property type="term" value="P:regulation of DNA-templated transcription"/>
    <property type="evidence" value="ECO:0007669"/>
    <property type="project" value="InterPro"/>
</dbReference>
<feature type="domain" description="PHB accumulation regulatory" evidence="2">
    <location>
        <begin position="86"/>
        <end position="125"/>
    </location>
</feature>
<accession>A0A369TDX0</accession>
<dbReference type="Pfam" id="PF05233">
    <property type="entry name" value="PHB_acc"/>
    <property type="match status" value="1"/>
</dbReference>
<organism evidence="4 5">
    <name type="scientific">Ferruginivarius sediminum</name>
    <dbReference type="NCBI Taxonomy" id="2661937"/>
    <lineage>
        <taxon>Bacteria</taxon>
        <taxon>Pseudomonadati</taxon>
        <taxon>Pseudomonadota</taxon>
        <taxon>Alphaproteobacteria</taxon>
        <taxon>Rhodospirillales</taxon>
        <taxon>Rhodospirillaceae</taxon>
        <taxon>Ferruginivarius</taxon>
    </lineage>
</organism>
<evidence type="ECO:0000259" key="2">
    <source>
        <dbReference type="Pfam" id="PF05233"/>
    </source>
</evidence>
<proteinExistence type="predicted"/>
<name>A0A369TDX0_9PROT</name>